<dbReference type="EMBL" id="BNCD01000011">
    <property type="protein sequence ID" value="GHH81365.1"/>
    <property type="molecule type" value="Genomic_DNA"/>
</dbReference>
<sequence length="155" mass="14616">MSGTAGGRRVWVVGGLCGSAAVGLLAVSVLVDLDTGDRVASVVGAVVGLAGLAVSVWTAVRDGQPGPGAPSGGGTRRTVRARGRGAVAAGGDVSGNAVGDRSRVTRTAAPASPPGGGRTPPPGRSEVAARGPGAVAAGGEASGNAVGSGSEVEER</sequence>
<comment type="caution">
    <text evidence="3">The sequence shown here is derived from an EMBL/GenBank/DDBJ whole genome shotgun (WGS) entry which is preliminary data.</text>
</comment>
<keyword evidence="2" id="KW-1133">Transmembrane helix</keyword>
<proteinExistence type="predicted"/>
<feature type="compositionally biased region" description="Low complexity" evidence="1">
    <location>
        <begin position="124"/>
        <end position="155"/>
    </location>
</feature>
<evidence type="ECO:0000313" key="4">
    <source>
        <dbReference type="Proteomes" id="UP000603708"/>
    </source>
</evidence>
<reference evidence="3" key="2">
    <citation type="submission" date="2020-09" db="EMBL/GenBank/DDBJ databases">
        <authorList>
            <person name="Sun Q."/>
            <person name="Ohkuma M."/>
        </authorList>
    </citation>
    <scope>NUCLEOTIDE SEQUENCE</scope>
    <source>
        <strain evidence="3">JCM 5069</strain>
    </source>
</reference>
<dbReference type="AlphaFoldDB" id="A0A919GBA5"/>
<feature type="region of interest" description="Disordered" evidence="1">
    <location>
        <begin position="85"/>
        <end position="155"/>
    </location>
</feature>
<accession>A0A919GBA5</accession>
<feature type="compositionally biased region" description="Low complexity" evidence="1">
    <location>
        <begin position="85"/>
        <end position="110"/>
    </location>
</feature>
<keyword evidence="2" id="KW-0812">Transmembrane</keyword>
<protein>
    <submittedName>
        <fullName evidence="3">Uncharacterized protein</fullName>
    </submittedName>
</protein>
<evidence type="ECO:0000313" key="3">
    <source>
        <dbReference type="EMBL" id="GHH81365.1"/>
    </source>
</evidence>
<keyword evidence="2" id="KW-0472">Membrane</keyword>
<dbReference type="Proteomes" id="UP000603708">
    <property type="component" value="Unassembled WGS sequence"/>
</dbReference>
<feature type="transmembrane region" description="Helical" evidence="2">
    <location>
        <begin position="39"/>
        <end position="60"/>
    </location>
</feature>
<organism evidence="3 4">
    <name type="scientific">Streptomyces sulfonofaciens</name>
    <dbReference type="NCBI Taxonomy" id="68272"/>
    <lineage>
        <taxon>Bacteria</taxon>
        <taxon>Bacillati</taxon>
        <taxon>Actinomycetota</taxon>
        <taxon>Actinomycetes</taxon>
        <taxon>Kitasatosporales</taxon>
        <taxon>Streptomycetaceae</taxon>
        <taxon>Streptomyces</taxon>
    </lineage>
</organism>
<feature type="transmembrane region" description="Helical" evidence="2">
    <location>
        <begin position="12"/>
        <end position="33"/>
    </location>
</feature>
<evidence type="ECO:0000256" key="2">
    <source>
        <dbReference type="SAM" id="Phobius"/>
    </source>
</evidence>
<evidence type="ECO:0000256" key="1">
    <source>
        <dbReference type="SAM" id="MobiDB-lite"/>
    </source>
</evidence>
<dbReference type="RefSeq" id="WP_189933682.1">
    <property type="nucleotide sequence ID" value="NZ_BNCD01000011.1"/>
</dbReference>
<reference evidence="3" key="1">
    <citation type="journal article" date="2014" name="Int. J. Syst. Evol. Microbiol.">
        <title>Complete genome sequence of Corynebacterium casei LMG S-19264T (=DSM 44701T), isolated from a smear-ripened cheese.</title>
        <authorList>
            <consortium name="US DOE Joint Genome Institute (JGI-PGF)"/>
            <person name="Walter F."/>
            <person name="Albersmeier A."/>
            <person name="Kalinowski J."/>
            <person name="Ruckert C."/>
        </authorList>
    </citation>
    <scope>NUCLEOTIDE SEQUENCE</scope>
    <source>
        <strain evidence="3">JCM 5069</strain>
    </source>
</reference>
<name>A0A919GBA5_9ACTN</name>
<keyword evidence="4" id="KW-1185">Reference proteome</keyword>
<gene>
    <name evidence="3" type="ORF">GCM10018793_38540</name>
</gene>